<reference evidence="1 2" key="1">
    <citation type="submission" date="2019-07" db="EMBL/GenBank/DDBJ databases">
        <authorList>
            <person name="Jastrzebski P J."/>
            <person name="Paukszto L."/>
            <person name="Jastrzebski P J."/>
        </authorList>
    </citation>
    <scope>NUCLEOTIDE SEQUENCE [LARGE SCALE GENOMIC DNA]</scope>
    <source>
        <strain evidence="1 2">WMS-il1</strain>
    </source>
</reference>
<proteinExistence type="predicted"/>
<feature type="non-terminal residue" evidence="1">
    <location>
        <position position="1"/>
    </location>
</feature>
<dbReference type="Proteomes" id="UP000321570">
    <property type="component" value="Unassembled WGS sequence"/>
</dbReference>
<gene>
    <name evidence="1" type="ORF">WMSIL1_LOCUS13027</name>
</gene>
<organism evidence="1 2">
    <name type="scientific">Hymenolepis diminuta</name>
    <name type="common">Rat tapeworm</name>
    <dbReference type="NCBI Taxonomy" id="6216"/>
    <lineage>
        <taxon>Eukaryota</taxon>
        <taxon>Metazoa</taxon>
        <taxon>Spiralia</taxon>
        <taxon>Lophotrochozoa</taxon>
        <taxon>Platyhelminthes</taxon>
        <taxon>Cestoda</taxon>
        <taxon>Eucestoda</taxon>
        <taxon>Cyclophyllidea</taxon>
        <taxon>Hymenolepididae</taxon>
        <taxon>Hymenolepis</taxon>
    </lineage>
</organism>
<dbReference type="AlphaFoldDB" id="A0A564Z8H0"/>
<keyword evidence="2" id="KW-1185">Reference proteome</keyword>
<evidence type="ECO:0000313" key="1">
    <source>
        <dbReference type="EMBL" id="VUZ55084.1"/>
    </source>
</evidence>
<dbReference type="EMBL" id="CABIJS010000677">
    <property type="protein sequence ID" value="VUZ55084.1"/>
    <property type="molecule type" value="Genomic_DNA"/>
</dbReference>
<name>A0A564Z8H0_HYMDI</name>
<sequence>NADVDTDAHVETHQIIVVKSPEIDGAANGEDPPMFSNKIRLYSIKLSKARIGWPRIFIIMASVTFELTRSMNMQ</sequence>
<protein>
    <submittedName>
        <fullName evidence="1">Uncharacterized protein</fullName>
    </submittedName>
</protein>
<accession>A0A564Z8H0</accession>
<evidence type="ECO:0000313" key="2">
    <source>
        <dbReference type="Proteomes" id="UP000321570"/>
    </source>
</evidence>